<sequence length="133" mass="14526">MKVFNHIAISIVIFGVAIGGSLPKYAVAASSEQVCRNAIKQKLKETDFGSRGANIAKPIIIRIAEPELIKTIKDVNQGNISQEDIPDRIQTDISNHSFFVNNPFNIPINKEKVSAKVAGEIKPLLKKECKGVS</sequence>
<evidence type="ECO:0000313" key="3">
    <source>
        <dbReference type="Proteomes" id="UP000053372"/>
    </source>
</evidence>
<accession>A0A0V7ZZD4</accession>
<gene>
    <name evidence="1" type="ORF">BC008_05675</name>
    <name evidence="2" type="ORF">BC008_05835</name>
</gene>
<reference evidence="1 3" key="1">
    <citation type="journal article" date="2015" name="Genome Announc.">
        <title>Draft Genome of the Euendolithic (true boring) Cyanobacterium Mastigocoleus testarum strain BC008.</title>
        <authorList>
            <person name="Guida B.S."/>
            <person name="Garcia-Pichel F."/>
        </authorList>
    </citation>
    <scope>NUCLEOTIDE SEQUENCE [LARGE SCALE GENOMIC DNA]</scope>
    <source>
        <strain evidence="1 3">BC008</strain>
    </source>
</reference>
<keyword evidence="3" id="KW-1185">Reference proteome</keyword>
<dbReference type="EMBL" id="LMTZ01000010">
    <property type="protein sequence ID" value="KST69925.1"/>
    <property type="molecule type" value="Genomic_DNA"/>
</dbReference>
<protein>
    <submittedName>
        <fullName evidence="1">Uncharacterized protein</fullName>
    </submittedName>
</protein>
<organism evidence="1 3">
    <name type="scientific">Mastigocoleus testarum BC008</name>
    <dbReference type="NCBI Taxonomy" id="371196"/>
    <lineage>
        <taxon>Bacteria</taxon>
        <taxon>Bacillati</taxon>
        <taxon>Cyanobacteriota</taxon>
        <taxon>Cyanophyceae</taxon>
        <taxon>Nostocales</taxon>
        <taxon>Hapalosiphonaceae</taxon>
        <taxon>Mastigocoleus</taxon>
    </lineage>
</organism>
<dbReference type="RefSeq" id="WP_027842492.1">
    <property type="nucleotide sequence ID" value="NZ_LMTZ01000009.1"/>
</dbReference>
<name>A0A0V7ZZD4_9CYAN</name>
<dbReference type="AlphaFoldDB" id="A0A0V7ZZD4"/>
<evidence type="ECO:0000313" key="2">
    <source>
        <dbReference type="EMBL" id="KST69958.1"/>
    </source>
</evidence>
<dbReference type="EMBL" id="LMTZ01000009">
    <property type="protein sequence ID" value="KST69958.1"/>
    <property type="molecule type" value="Genomic_DNA"/>
</dbReference>
<evidence type="ECO:0000313" key="1">
    <source>
        <dbReference type="EMBL" id="KST69925.1"/>
    </source>
</evidence>
<dbReference type="Proteomes" id="UP000053372">
    <property type="component" value="Unassembled WGS sequence"/>
</dbReference>
<comment type="caution">
    <text evidence="1">The sequence shown here is derived from an EMBL/GenBank/DDBJ whole genome shotgun (WGS) entry which is preliminary data.</text>
</comment>
<proteinExistence type="predicted"/>